<keyword evidence="1" id="KW-0677">Repeat</keyword>
<evidence type="ECO:0000313" key="2">
    <source>
        <dbReference type="EMBL" id="KAF2075768.1"/>
    </source>
</evidence>
<organism evidence="2 3">
    <name type="scientific">Polysphondylium violaceum</name>
    <dbReference type="NCBI Taxonomy" id="133409"/>
    <lineage>
        <taxon>Eukaryota</taxon>
        <taxon>Amoebozoa</taxon>
        <taxon>Evosea</taxon>
        <taxon>Eumycetozoa</taxon>
        <taxon>Dictyostelia</taxon>
        <taxon>Dictyosteliales</taxon>
        <taxon>Dictyosteliaceae</taxon>
        <taxon>Polysphondylium</taxon>
    </lineage>
</organism>
<dbReference type="EMBL" id="AJWJ01000087">
    <property type="protein sequence ID" value="KAF2075768.1"/>
    <property type="molecule type" value="Genomic_DNA"/>
</dbReference>
<dbReference type="InterPro" id="IPR008615">
    <property type="entry name" value="FNIP"/>
</dbReference>
<evidence type="ECO:0000256" key="1">
    <source>
        <dbReference type="ARBA" id="ARBA00022737"/>
    </source>
</evidence>
<protein>
    <submittedName>
        <fullName evidence="2">Uncharacterized protein</fullName>
    </submittedName>
</protein>
<dbReference type="PANTHER" id="PTHR32134:SF169">
    <property type="entry name" value="FNIP REPEAT-CONTAINING PROTEIN-RELATED"/>
    <property type="match status" value="1"/>
</dbReference>
<reference evidence="2" key="1">
    <citation type="submission" date="2020-01" db="EMBL/GenBank/DDBJ databases">
        <title>Development of genomics and gene disruption for Polysphondylium violaceum indicates a role for the polyketide synthase stlB in stalk morphogenesis.</title>
        <authorList>
            <person name="Narita B."/>
            <person name="Kawabe Y."/>
            <person name="Kin K."/>
            <person name="Saito T."/>
            <person name="Gibbs R."/>
            <person name="Kuspa A."/>
            <person name="Muzny D."/>
            <person name="Queller D."/>
            <person name="Richards S."/>
            <person name="Strassman J."/>
            <person name="Sucgang R."/>
            <person name="Worley K."/>
            <person name="Schaap P."/>
        </authorList>
    </citation>
    <scope>NUCLEOTIDE SEQUENCE</scope>
    <source>
        <strain evidence="2">QSvi11</strain>
    </source>
</reference>
<evidence type="ECO:0000313" key="3">
    <source>
        <dbReference type="Proteomes" id="UP000695562"/>
    </source>
</evidence>
<dbReference type="Pfam" id="PF05725">
    <property type="entry name" value="FNIP"/>
    <property type="match status" value="2"/>
</dbReference>
<name>A0A8J4PVJ5_9MYCE</name>
<dbReference type="InterPro" id="IPR051251">
    <property type="entry name" value="STK_FNIP-Repeat"/>
</dbReference>
<comment type="caution">
    <text evidence="2">The sequence shown here is derived from an EMBL/GenBank/DDBJ whole genome shotgun (WGS) entry which is preliminary data.</text>
</comment>
<sequence>MNSFTAIFRNCYLRSLIRNQVFRDKIIRIPNIEYLDDNQKYLSVFTNDDKLNYNISIKLSIKRGIGQTHQFKNNKYKHIVNDLVIEFEKKQQIQYIDFSIAHDQVHRLSFYLEQSVKDIHGKLPDSIIDLNIGSCDLSYKENVCLALEQVLSDLPNNLRVLKLSDLFSLLSSSRKIHLPSSIIDLQYTGTSRHLDRFVVDTPNKVLKSTCLKVESVEDLHWLRDKYWINNIYFNLQEATSQIPAHVRKIKSFSFNFVLGHDVVTVPAQLESLEGKQLKSNQDPISKILKQFLPHLKLLDLLEWDEKFEKETFPQCLEHLKINQYDQDIDVGVIPSNLKTLELDTFDQELNIGLLPNNITNLILSTFNQPLKASVLPTQLKQLELSRFNNTIEPNTLPISLRYLYLDEFSGSFEQVGKLDKLRELAVYTLNQSMVDVLTNVKKITIFLTNVSDNTSLTNTPITDLCFVNYKWTPEILRVNFLPTTLVKLELRNFDIQSIDTIPPSCLYLKYNYKKLNRDFVPKSVKWIKKFV</sequence>
<gene>
    <name evidence="2" type="ORF">CYY_002950</name>
</gene>
<accession>A0A8J4PVJ5</accession>
<proteinExistence type="predicted"/>
<dbReference type="OrthoDB" id="10290201at2759"/>
<dbReference type="AlphaFoldDB" id="A0A8J4PVJ5"/>
<dbReference type="Proteomes" id="UP000695562">
    <property type="component" value="Unassembled WGS sequence"/>
</dbReference>
<keyword evidence="3" id="KW-1185">Reference proteome</keyword>
<dbReference type="PANTHER" id="PTHR32134">
    <property type="entry name" value="FNIP REPEAT-CONTAINING PROTEIN"/>
    <property type="match status" value="1"/>
</dbReference>